<dbReference type="InterPro" id="IPR011990">
    <property type="entry name" value="TPR-like_helical_dom_sf"/>
</dbReference>
<feature type="repeat" description="PPR" evidence="2">
    <location>
        <begin position="149"/>
        <end position="183"/>
    </location>
</feature>
<dbReference type="AlphaFoldDB" id="A0A2P6RE76"/>
<protein>
    <submittedName>
        <fullName evidence="3">Putative pentatricopeptide</fullName>
    </submittedName>
</protein>
<comment type="caution">
    <text evidence="3">The sequence shown here is derived from an EMBL/GenBank/DDBJ whole genome shotgun (WGS) entry which is preliminary data.</text>
</comment>
<dbReference type="NCBIfam" id="TIGR00756">
    <property type="entry name" value="PPR"/>
    <property type="match status" value="2"/>
</dbReference>
<dbReference type="FunFam" id="1.25.40.10:FF:001238">
    <property type="entry name" value="Pentatricopeptide repeat-containing protein At3g22690"/>
    <property type="match status" value="1"/>
</dbReference>
<dbReference type="EMBL" id="PDCK01000041">
    <property type="protein sequence ID" value="PRQ44727.1"/>
    <property type="molecule type" value="Genomic_DNA"/>
</dbReference>
<dbReference type="Proteomes" id="UP000238479">
    <property type="component" value="Chromosome 3"/>
</dbReference>
<dbReference type="GO" id="GO:0009451">
    <property type="term" value="P:RNA modification"/>
    <property type="evidence" value="ECO:0007669"/>
    <property type="project" value="InterPro"/>
</dbReference>
<dbReference type="Gramene" id="PRQ44727">
    <property type="protein sequence ID" value="PRQ44727"/>
    <property type="gene ID" value="RchiOBHm_Chr3g0482401"/>
</dbReference>
<dbReference type="InterPro" id="IPR046960">
    <property type="entry name" value="PPR_At4g14850-like_plant"/>
</dbReference>
<gene>
    <name evidence="3" type="ORF">RchiOBHm_Chr3g0482401</name>
</gene>
<accession>A0A2P6RE76</accession>
<sequence length="257" mass="28460">MPKEDVSLFFEMVAAGVKPNSDVALSERMCAYIGESGLKTNMLMVNSLVDMYMKCGATDAAKRFLMNGHCLPCQMLQQGQRPDKVTMLSAISACAQQSDSLSGKCCHGYVLRNGLEGWDTICDGMIDIYMKCGQQEMACIIFDNMSNKTVVSWNSLISGFIRSGDVKSAWEIFNEMPKSDLVSWNTMIGALVQESKFEEAIELFWVMQTEGIKGDRVTMVEVASACRYLGALDLAKWTHAYIEKKKKSTVICGLGQP</sequence>
<proteinExistence type="predicted"/>
<name>A0A2P6RE76_ROSCH</name>
<evidence type="ECO:0000313" key="3">
    <source>
        <dbReference type="EMBL" id="PRQ44727.1"/>
    </source>
</evidence>
<keyword evidence="1" id="KW-0677">Repeat</keyword>
<dbReference type="PROSITE" id="PS51375">
    <property type="entry name" value="PPR"/>
    <property type="match status" value="1"/>
</dbReference>
<keyword evidence="4" id="KW-1185">Reference proteome</keyword>
<dbReference type="InterPro" id="IPR002885">
    <property type="entry name" value="PPR_rpt"/>
</dbReference>
<evidence type="ECO:0000256" key="1">
    <source>
        <dbReference type="ARBA" id="ARBA00022737"/>
    </source>
</evidence>
<reference evidence="3 4" key="1">
    <citation type="journal article" date="2018" name="Nat. Genet.">
        <title>The Rosa genome provides new insights in the design of modern roses.</title>
        <authorList>
            <person name="Bendahmane M."/>
        </authorList>
    </citation>
    <scope>NUCLEOTIDE SEQUENCE [LARGE SCALE GENOMIC DNA]</scope>
    <source>
        <strain evidence="4">cv. Old Blush</strain>
    </source>
</reference>
<evidence type="ECO:0000256" key="2">
    <source>
        <dbReference type="PROSITE-ProRule" id="PRU00708"/>
    </source>
</evidence>
<dbReference type="Gene3D" id="1.25.40.10">
    <property type="entry name" value="Tetratricopeptide repeat domain"/>
    <property type="match status" value="2"/>
</dbReference>
<dbReference type="Pfam" id="PF13041">
    <property type="entry name" value="PPR_2"/>
    <property type="match status" value="2"/>
</dbReference>
<organism evidence="3 4">
    <name type="scientific">Rosa chinensis</name>
    <name type="common">China rose</name>
    <dbReference type="NCBI Taxonomy" id="74649"/>
    <lineage>
        <taxon>Eukaryota</taxon>
        <taxon>Viridiplantae</taxon>
        <taxon>Streptophyta</taxon>
        <taxon>Embryophyta</taxon>
        <taxon>Tracheophyta</taxon>
        <taxon>Spermatophyta</taxon>
        <taxon>Magnoliopsida</taxon>
        <taxon>eudicotyledons</taxon>
        <taxon>Gunneridae</taxon>
        <taxon>Pentapetalae</taxon>
        <taxon>rosids</taxon>
        <taxon>fabids</taxon>
        <taxon>Rosales</taxon>
        <taxon>Rosaceae</taxon>
        <taxon>Rosoideae</taxon>
        <taxon>Rosoideae incertae sedis</taxon>
        <taxon>Rosa</taxon>
    </lineage>
</organism>
<dbReference type="GO" id="GO:0003723">
    <property type="term" value="F:RNA binding"/>
    <property type="evidence" value="ECO:0007669"/>
    <property type="project" value="InterPro"/>
</dbReference>
<dbReference type="PANTHER" id="PTHR47926">
    <property type="entry name" value="PENTATRICOPEPTIDE REPEAT-CONTAINING PROTEIN"/>
    <property type="match status" value="1"/>
</dbReference>
<evidence type="ECO:0000313" key="4">
    <source>
        <dbReference type="Proteomes" id="UP000238479"/>
    </source>
</evidence>